<name>A0A4R2L1W6_9GAMM</name>
<dbReference type="Proteomes" id="UP000295765">
    <property type="component" value="Unassembled WGS sequence"/>
</dbReference>
<protein>
    <submittedName>
        <fullName evidence="4">Amino-acid N-acetyltransferase</fullName>
    </submittedName>
</protein>
<reference evidence="4 5" key="1">
    <citation type="submission" date="2019-03" db="EMBL/GenBank/DDBJ databases">
        <title>Genomic Encyclopedia of Type Strains, Phase IV (KMG-IV): sequencing the most valuable type-strain genomes for metagenomic binning, comparative biology and taxonomic classification.</title>
        <authorList>
            <person name="Goeker M."/>
        </authorList>
    </citation>
    <scope>NUCLEOTIDE SEQUENCE [LARGE SCALE GENOMIC DNA]</scope>
    <source>
        <strain evidence="4 5">DSM 25287</strain>
    </source>
</reference>
<evidence type="ECO:0000256" key="2">
    <source>
        <dbReference type="ARBA" id="ARBA00023315"/>
    </source>
</evidence>
<feature type="domain" description="N-acetyltransferase" evidence="3">
    <location>
        <begin position="5"/>
        <end position="148"/>
    </location>
</feature>
<dbReference type="OrthoDB" id="5197788at2"/>
<dbReference type="AlphaFoldDB" id="A0A4R2L1W6"/>
<dbReference type="NCBIfam" id="NF040501">
    <property type="entry name" value="resist_ArsN2"/>
    <property type="match status" value="1"/>
</dbReference>
<evidence type="ECO:0000313" key="5">
    <source>
        <dbReference type="Proteomes" id="UP000295765"/>
    </source>
</evidence>
<dbReference type="Gene3D" id="3.40.630.30">
    <property type="match status" value="1"/>
</dbReference>
<keyword evidence="2" id="KW-0012">Acyltransferase</keyword>
<dbReference type="SUPFAM" id="SSF55729">
    <property type="entry name" value="Acyl-CoA N-acyltransferases (Nat)"/>
    <property type="match status" value="1"/>
</dbReference>
<dbReference type="InterPro" id="IPR000182">
    <property type="entry name" value="GNAT_dom"/>
</dbReference>
<sequence>MSMDVVFEPALPQDLPAVRDLLAAVGLHYADLTAAHLDDFVVCRLGSAVIGCLGVERYGSDGLLRSFAVRPAWRGSGLGPALIAQAERRVQGQGVRALYLLTTTAAGLLEALGYRPCARAEVPAPVRASAEFTSRCPADAVCLAKSLEG</sequence>
<dbReference type="EMBL" id="SLWY01000015">
    <property type="protein sequence ID" value="TCO80293.1"/>
    <property type="molecule type" value="Genomic_DNA"/>
</dbReference>
<keyword evidence="5" id="KW-1185">Reference proteome</keyword>
<dbReference type="InterPro" id="IPR016181">
    <property type="entry name" value="Acyl_CoA_acyltransferase"/>
</dbReference>
<accession>A0A4R2L1W6</accession>
<evidence type="ECO:0000313" key="4">
    <source>
        <dbReference type="EMBL" id="TCO80293.1"/>
    </source>
</evidence>
<dbReference type="GO" id="GO:0016747">
    <property type="term" value="F:acyltransferase activity, transferring groups other than amino-acyl groups"/>
    <property type="evidence" value="ECO:0007669"/>
    <property type="project" value="InterPro"/>
</dbReference>
<dbReference type="InterPro" id="IPR050832">
    <property type="entry name" value="Bact_Acetyltransf"/>
</dbReference>
<evidence type="ECO:0000256" key="1">
    <source>
        <dbReference type="ARBA" id="ARBA00022679"/>
    </source>
</evidence>
<keyword evidence="1 4" id="KW-0808">Transferase</keyword>
<dbReference type="CDD" id="cd04301">
    <property type="entry name" value="NAT_SF"/>
    <property type="match status" value="1"/>
</dbReference>
<dbReference type="RefSeq" id="WP_132543881.1">
    <property type="nucleotide sequence ID" value="NZ_SLWY01000015.1"/>
</dbReference>
<comment type="caution">
    <text evidence="4">The sequence shown here is derived from an EMBL/GenBank/DDBJ whole genome shotgun (WGS) entry which is preliminary data.</text>
</comment>
<organism evidence="4 5">
    <name type="scientific">Plasticicumulans lactativorans</name>
    <dbReference type="NCBI Taxonomy" id="1133106"/>
    <lineage>
        <taxon>Bacteria</taxon>
        <taxon>Pseudomonadati</taxon>
        <taxon>Pseudomonadota</taxon>
        <taxon>Gammaproteobacteria</taxon>
        <taxon>Candidatus Competibacteraceae</taxon>
        <taxon>Plasticicumulans</taxon>
    </lineage>
</organism>
<dbReference type="PANTHER" id="PTHR43877">
    <property type="entry name" value="AMINOALKYLPHOSPHONATE N-ACETYLTRANSFERASE-RELATED-RELATED"/>
    <property type="match status" value="1"/>
</dbReference>
<dbReference type="PROSITE" id="PS51186">
    <property type="entry name" value="GNAT"/>
    <property type="match status" value="1"/>
</dbReference>
<proteinExistence type="predicted"/>
<evidence type="ECO:0000259" key="3">
    <source>
        <dbReference type="PROSITE" id="PS51186"/>
    </source>
</evidence>
<gene>
    <name evidence="4" type="ORF">EV699_11571</name>
</gene>
<dbReference type="Pfam" id="PF13508">
    <property type="entry name" value="Acetyltransf_7"/>
    <property type="match status" value="1"/>
</dbReference>